<dbReference type="InterPro" id="IPR035968">
    <property type="entry name" value="ATP_synth_F1_ATPase_gsu"/>
</dbReference>
<keyword evidence="9 10" id="KW-0066">ATP synthesis</keyword>
<dbReference type="EMBL" id="QSQQ01000006">
    <property type="protein sequence ID" value="RGK48896.1"/>
    <property type="molecule type" value="Genomic_DNA"/>
</dbReference>
<dbReference type="Proteomes" id="UP000283630">
    <property type="component" value="Unassembled WGS sequence"/>
</dbReference>
<dbReference type="InterPro" id="IPR000131">
    <property type="entry name" value="ATP_synth_F1_gsu"/>
</dbReference>
<dbReference type="EMBL" id="QSAJ01000016">
    <property type="protein sequence ID" value="RGW53378.1"/>
    <property type="molecule type" value="Genomic_DNA"/>
</dbReference>
<dbReference type="EMBL" id="QSFS01000007">
    <property type="protein sequence ID" value="RHA70533.1"/>
    <property type="molecule type" value="Genomic_DNA"/>
</dbReference>
<evidence type="ECO:0000256" key="3">
    <source>
        <dbReference type="ARBA" id="ARBA00007681"/>
    </source>
</evidence>
<evidence type="ECO:0000313" key="12">
    <source>
        <dbReference type="EMBL" id="RGK48896.1"/>
    </source>
</evidence>
<keyword evidence="7 10" id="KW-0472">Membrane</keyword>
<dbReference type="Proteomes" id="UP000260664">
    <property type="component" value="Unassembled WGS sequence"/>
</dbReference>
<comment type="subcellular location">
    <subcellularLocation>
        <location evidence="10">Cell membrane</location>
        <topology evidence="10">Peripheral membrane protein</topology>
    </subcellularLocation>
    <subcellularLocation>
        <location evidence="2">Membrane</location>
        <topology evidence="2">Peripheral membrane protein</topology>
    </subcellularLocation>
</comment>
<dbReference type="PANTHER" id="PTHR11693">
    <property type="entry name" value="ATP SYNTHASE GAMMA CHAIN"/>
    <property type="match status" value="1"/>
</dbReference>
<evidence type="ECO:0000313" key="17">
    <source>
        <dbReference type="Proteomes" id="UP000260664"/>
    </source>
</evidence>
<reference evidence="17 18" key="1">
    <citation type="submission" date="2018-08" db="EMBL/GenBank/DDBJ databases">
        <title>A genome reference for cultivated species of the human gut microbiota.</title>
        <authorList>
            <person name="Zou Y."/>
            <person name="Xue W."/>
            <person name="Luo G."/>
        </authorList>
    </citation>
    <scope>NUCLEOTIDE SEQUENCE [LARGE SCALE GENOMIC DNA]</scope>
    <source>
        <strain evidence="14 19">AF12-11</strain>
        <strain evidence="13 20">AF19-4AC</strain>
        <strain evidence="16 22">AM23-7AC</strain>
        <strain evidence="15 21">AM42-8</strain>
        <strain evidence="12 18">TF11-11</strain>
        <strain evidence="11 17">TM09-19AC</strain>
    </source>
</reference>
<comment type="subunit">
    <text evidence="10">F-type ATPases have 2 components, CF(1) - the catalytic core - and CF(0) - the membrane proton channel. CF(1) has five subunits: alpha(3), beta(3), gamma(1), delta(1), epsilon(1). CF(0) has three main subunits: a, b and c.</text>
</comment>
<dbReference type="Gene3D" id="3.40.1380.10">
    <property type="match status" value="1"/>
</dbReference>
<evidence type="ECO:0000256" key="8">
    <source>
        <dbReference type="ARBA" id="ARBA00023196"/>
    </source>
</evidence>
<dbReference type="InterPro" id="IPR023632">
    <property type="entry name" value="ATP_synth_F1_gsu_CS"/>
</dbReference>
<comment type="caution">
    <text evidence="11">The sequence shown here is derived from an EMBL/GenBank/DDBJ whole genome shotgun (WGS) entry which is preliminary data.</text>
</comment>
<dbReference type="EMBL" id="QRWH01000006">
    <property type="protein sequence ID" value="RGT09057.1"/>
    <property type="molecule type" value="Genomic_DNA"/>
</dbReference>
<evidence type="ECO:0000256" key="5">
    <source>
        <dbReference type="ARBA" id="ARBA00022781"/>
    </source>
</evidence>
<name>A0A3E4F0C3_9FIRM</name>
<evidence type="ECO:0000313" key="16">
    <source>
        <dbReference type="EMBL" id="RHF78797.1"/>
    </source>
</evidence>
<protein>
    <recommendedName>
        <fullName evidence="10">ATP synthase gamma chain</fullName>
    </recommendedName>
    <alternativeName>
        <fullName evidence="10">ATP synthase F1 sector gamma subunit</fullName>
    </alternativeName>
    <alternativeName>
        <fullName evidence="10">F-ATPase gamma subunit</fullName>
    </alternativeName>
</protein>
<dbReference type="PROSITE" id="PS00153">
    <property type="entry name" value="ATPASE_GAMMA"/>
    <property type="match status" value="1"/>
</dbReference>
<dbReference type="HAMAP" id="MF_00815">
    <property type="entry name" value="ATP_synth_gamma_bact"/>
    <property type="match status" value="1"/>
</dbReference>
<gene>
    <name evidence="10 11" type="primary">atpG</name>
    <name evidence="16" type="ORF">DW658_08095</name>
    <name evidence="15" type="ORF">DW924_08225</name>
    <name evidence="14" type="ORF">DWV67_07800</name>
    <name evidence="13" type="ORF">DWX53_08560</name>
    <name evidence="12" type="ORF">DXD10_06195</name>
    <name evidence="11" type="ORF">DXD84_11435</name>
</gene>
<organism evidence="11 17">
    <name type="scientific">Dorea formicigenerans</name>
    <dbReference type="NCBI Taxonomy" id="39486"/>
    <lineage>
        <taxon>Bacteria</taxon>
        <taxon>Bacillati</taxon>
        <taxon>Bacillota</taxon>
        <taxon>Clostridia</taxon>
        <taxon>Lachnospirales</taxon>
        <taxon>Lachnospiraceae</taxon>
        <taxon>Dorea</taxon>
    </lineage>
</organism>
<evidence type="ECO:0000256" key="7">
    <source>
        <dbReference type="ARBA" id="ARBA00023136"/>
    </source>
</evidence>
<evidence type="ECO:0000256" key="6">
    <source>
        <dbReference type="ARBA" id="ARBA00023065"/>
    </source>
</evidence>
<evidence type="ECO:0000256" key="10">
    <source>
        <dbReference type="HAMAP-Rule" id="MF_00815"/>
    </source>
</evidence>
<dbReference type="EMBL" id="QSOI01000015">
    <property type="protein sequence ID" value="RGI82297.1"/>
    <property type="molecule type" value="Genomic_DNA"/>
</dbReference>
<evidence type="ECO:0000313" key="20">
    <source>
        <dbReference type="Proteomes" id="UP000283630"/>
    </source>
</evidence>
<evidence type="ECO:0000313" key="21">
    <source>
        <dbReference type="Proteomes" id="UP000285642"/>
    </source>
</evidence>
<evidence type="ECO:0000313" key="14">
    <source>
        <dbReference type="EMBL" id="RGW53378.1"/>
    </source>
</evidence>
<dbReference type="GO" id="GO:0005524">
    <property type="term" value="F:ATP binding"/>
    <property type="evidence" value="ECO:0007669"/>
    <property type="project" value="UniProtKB-UniRule"/>
</dbReference>
<evidence type="ECO:0000313" key="13">
    <source>
        <dbReference type="EMBL" id="RGT09057.1"/>
    </source>
</evidence>
<dbReference type="GO" id="GO:0046933">
    <property type="term" value="F:proton-transporting ATP synthase activity, rotational mechanism"/>
    <property type="evidence" value="ECO:0007669"/>
    <property type="project" value="UniProtKB-UniRule"/>
</dbReference>
<dbReference type="RefSeq" id="WP_005335090.1">
    <property type="nucleotide sequence ID" value="NZ_CABJBB010000008.1"/>
</dbReference>
<keyword evidence="5 10" id="KW-0375">Hydrogen ion transport</keyword>
<keyword evidence="10" id="KW-1003">Cell membrane</keyword>
<accession>A0A3E4F0C3</accession>
<dbReference type="NCBIfam" id="TIGR01146">
    <property type="entry name" value="ATPsyn_F1gamma"/>
    <property type="match status" value="1"/>
</dbReference>
<keyword evidence="8 10" id="KW-0139">CF(1)</keyword>
<evidence type="ECO:0000313" key="22">
    <source>
        <dbReference type="Proteomes" id="UP000285666"/>
    </source>
</evidence>
<dbReference type="CDD" id="cd12151">
    <property type="entry name" value="F1-ATPase_gamma"/>
    <property type="match status" value="1"/>
</dbReference>
<comment type="function">
    <text evidence="1 10">Produces ATP from ADP in the presence of a proton gradient across the membrane. The gamma chain is believed to be important in regulating ATPase activity and the flow of protons through the CF(0) complex.</text>
</comment>
<keyword evidence="4 10" id="KW-0813">Transport</keyword>
<dbReference type="GeneID" id="92865690"/>
<evidence type="ECO:0000313" key="11">
    <source>
        <dbReference type="EMBL" id="RGI82297.1"/>
    </source>
</evidence>
<evidence type="ECO:0000256" key="9">
    <source>
        <dbReference type="ARBA" id="ARBA00023310"/>
    </source>
</evidence>
<evidence type="ECO:0000256" key="1">
    <source>
        <dbReference type="ARBA" id="ARBA00003456"/>
    </source>
</evidence>
<evidence type="ECO:0000313" key="19">
    <source>
        <dbReference type="Proteomes" id="UP000266376"/>
    </source>
</evidence>
<evidence type="ECO:0000256" key="2">
    <source>
        <dbReference type="ARBA" id="ARBA00004170"/>
    </source>
</evidence>
<evidence type="ECO:0000256" key="4">
    <source>
        <dbReference type="ARBA" id="ARBA00022448"/>
    </source>
</evidence>
<evidence type="ECO:0000313" key="18">
    <source>
        <dbReference type="Proteomes" id="UP000261208"/>
    </source>
</evidence>
<dbReference type="PANTHER" id="PTHR11693:SF22">
    <property type="entry name" value="ATP SYNTHASE SUBUNIT GAMMA, MITOCHONDRIAL"/>
    <property type="match status" value="1"/>
</dbReference>
<dbReference type="Gene3D" id="1.10.287.80">
    <property type="entry name" value="ATP synthase, gamma subunit, helix hairpin domain"/>
    <property type="match status" value="1"/>
</dbReference>
<comment type="similarity">
    <text evidence="3 10">Belongs to the ATPase gamma chain family.</text>
</comment>
<dbReference type="Proteomes" id="UP000285666">
    <property type="component" value="Unassembled WGS sequence"/>
</dbReference>
<keyword evidence="6 10" id="KW-0406">Ion transport</keyword>
<sequence length="297" mass="33809">MANIREIQTRINSVKDTMKITNAMYLISSTKMRQARKKLADAEPYFYKLQAEIARILRHMPEVSNQYFDSREEIPKEERKIGSVVITGDKGLAGAYNHNVEKAEEEIMKMPGHHKLFVVGELGRHYFVSQGHEIEQNFQYTVQKPNLSRARIISETLMEQFNNGELDEVYAVYTRMENSMVSEVETVKLLPLERSAFGEDSIPANLRREAIQLYPSVESVMDNIVPNYVTGMIYGCLVEAYASEHNARMTAMKSATDSAEAIIKDLSIAYNRARQAAITQEITEVCAGAKAQKRKRK</sequence>
<dbReference type="AlphaFoldDB" id="A0A3E4F0C3"/>
<dbReference type="EMBL" id="QRHN01000009">
    <property type="protein sequence ID" value="RHF78797.1"/>
    <property type="molecule type" value="Genomic_DNA"/>
</dbReference>
<proteinExistence type="inferred from homology"/>
<dbReference type="GO" id="GO:0016787">
    <property type="term" value="F:hydrolase activity"/>
    <property type="evidence" value="ECO:0007669"/>
    <property type="project" value="UniProtKB-KW"/>
</dbReference>
<dbReference type="GO" id="GO:0005886">
    <property type="term" value="C:plasma membrane"/>
    <property type="evidence" value="ECO:0007669"/>
    <property type="project" value="UniProtKB-SubCell"/>
</dbReference>
<dbReference type="Pfam" id="PF00231">
    <property type="entry name" value="ATP-synt"/>
    <property type="match status" value="1"/>
</dbReference>
<evidence type="ECO:0000313" key="15">
    <source>
        <dbReference type="EMBL" id="RHA70533.1"/>
    </source>
</evidence>
<dbReference type="PRINTS" id="PR00126">
    <property type="entry name" value="ATPASEGAMMA"/>
</dbReference>
<dbReference type="GO" id="GO:0042777">
    <property type="term" value="P:proton motive force-driven plasma membrane ATP synthesis"/>
    <property type="evidence" value="ECO:0007669"/>
    <property type="project" value="UniProtKB-UniRule"/>
</dbReference>
<dbReference type="GO" id="GO:0045259">
    <property type="term" value="C:proton-transporting ATP synthase complex"/>
    <property type="evidence" value="ECO:0007669"/>
    <property type="project" value="UniProtKB-KW"/>
</dbReference>
<keyword evidence="11" id="KW-0378">Hydrolase</keyword>
<dbReference type="SUPFAM" id="SSF52943">
    <property type="entry name" value="ATP synthase (F1-ATPase), gamma subunit"/>
    <property type="match status" value="1"/>
</dbReference>
<dbReference type="Proteomes" id="UP000261208">
    <property type="component" value="Unassembled WGS sequence"/>
</dbReference>
<dbReference type="Proteomes" id="UP000285642">
    <property type="component" value="Unassembled WGS sequence"/>
</dbReference>
<dbReference type="Proteomes" id="UP000266376">
    <property type="component" value="Unassembled WGS sequence"/>
</dbReference>